<sequence length="113" mass="12433">MCQMEPVREIDNFICDVATSYVVETDISKLVALDGPMHGYVSRWDIVQAMGYNDEEDNYRPTATGGAVSGRAAYLSLSVLADLGEALFEYGTVQGVEMGRRRETGVVVTMKDE</sequence>
<accession>A0A5N5XCY6</accession>
<dbReference type="Proteomes" id="UP000326565">
    <property type="component" value="Unassembled WGS sequence"/>
</dbReference>
<protein>
    <submittedName>
        <fullName evidence="1">Uncharacterized protein</fullName>
    </submittedName>
</protein>
<proteinExistence type="predicted"/>
<evidence type="ECO:0000313" key="2">
    <source>
        <dbReference type="Proteomes" id="UP000326565"/>
    </source>
</evidence>
<dbReference type="AlphaFoldDB" id="A0A5N5XCY6"/>
<name>A0A5N5XCY6_9EURO</name>
<dbReference type="OrthoDB" id="10261951at2759"/>
<dbReference type="EMBL" id="ML732156">
    <property type="protein sequence ID" value="KAB8078623.1"/>
    <property type="molecule type" value="Genomic_DNA"/>
</dbReference>
<reference evidence="1 2" key="1">
    <citation type="submission" date="2019-04" db="EMBL/GenBank/DDBJ databases">
        <title>Friends and foes A comparative genomics study of 23 Aspergillus species from section Flavi.</title>
        <authorList>
            <consortium name="DOE Joint Genome Institute"/>
            <person name="Kjaerbolling I."/>
            <person name="Vesth T."/>
            <person name="Frisvad J.C."/>
            <person name="Nybo J.L."/>
            <person name="Theobald S."/>
            <person name="Kildgaard S."/>
            <person name="Isbrandt T."/>
            <person name="Kuo A."/>
            <person name="Sato A."/>
            <person name="Lyhne E.K."/>
            <person name="Kogle M.E."/>
            <person name="Wiebenga A."/>
            <person name="Kun R.S."/>
            <person name="Lubbers R.J."/>
            <person name="Makela M.R."/>
            <person name="Barry K."/>
            <person name="Chovatia M."/>
            <person name="Clum A."/>
            <person name="Daum C."/>
            <person name="Haridas S."/>
            <person name="He G."/>
            <person name="LaButti K."/>
            <person name="Lipzen A."/>
            <person name="Mondo S."/>
            <person name="Riley R."/>
            <person name="Salamov A."/>
            <person name="Simmons B.A."/>
            <person name="Magnuson J.K."/>
            <person name="Henrissat B."/>
            <person name="Mortensen U.H."/>
            <person name="Larsen T.O."/>
            <person name="Devries R.P."/>
            <person name="Grigoriev I.V."/>
            <person name="Machida M."/>
            <person name="Baker S.E."/>
            <person name="Andersen M.R."/>
        </authorList>
    </citation>
    <scope>NUCLEOTIDE SEQUENCE [LARGE SCALE GENOMIC DNA]</scope>
    <source>
        <strain evidence="1 2">CBS 151.66</strain>
    </source>
</reference>
<keyword evidence="2" id="KW-1185">Reference proteome</keyword>
<evidence type="ECO:0000313" key="1">
    <source>
        <dbReference type="EMBL" id="KAB8078623.1"/>
    </source>
</evidence>
<organism evidence="1 2">
    <name type="scientific">Aspergillus leporis</name>
    <dbReference type="NCBI Taxonomy" id="41062"/>
    <lineage>
        <taxon>Eukaryota</taxon>
        <taxon>Fungi</taxon>
        <taxon>Dikarya</taxon>
        <taxon>Ascomycota</taxon>
        <taxon>Pezizomycotina</taxon>
        <taxon>Eurotiomycetes</taxon>
        <taxon>Eurotiomycetidae</taxon>
        <taxon>Eurotiales</taxon>
        <taxon>Aspergillaceae</taxon>
        <taxon>Aspergillus</taxon>
        <taxon>Aspergillus subgen. Circumdati</taxon>
    </lineage>
</organism>
<gene>
    <name evidence="1" type="ORF">BDV29DRAFT_152517</name>
</gene>